<feature type="transmembrane region" description="Helical" evidence="11">
    <location>
        <begin position="544"/>
        <end position="565"/>
    </location>
</feature>
<dbReference type="eggNOG" id="ENOG502QQKN">
    <property type="taxonomic scope" value="Eukaryota"/>
</dbReference>
<dbReference type="PANTHER" id="PTHR31269:SF23">
    <property type="entry name" value="OS07G0181100 PROTEIN"/>
    <property type="match status" value="1"/>
</dbReference>
<evidence type="ECO:0000256" key="2">
    <source>
        <dbReference type="ARBA" id="ARBA00004236"/>
    </source>
</evidence>
<proteinExistence type="inferred from homology"/>
<feature type="transmembrane region" description="Helical" evidence="11">
    <location>
        <begin position="258"/>
        <end position="280"/>
    </location>
</feature>
<feature type="region of interest" description="Disordered" evidence="10">
    <location>
        <begin position="602"/>
        <end position="632"/>
    </location>
</feature>
<organism evidence="12 13">
    <name type="scientific">Leersia perrieri</name>
    <dbReference type="NCBI Taxonomy" id="77586"/>
    <lineage>
        <taxon>Eukaryota</taxon>
        <taxon>Viridiplantae</taxon>
        <taxon>Streptophyta</taxon>
        <taxon>Embryophyta</taxon>
        <taxon>Tracheophyta</taxon>
        <taxon>Spermatophyta</taxon>
        <taxon>Magnoliopsida</taxon>
        <taxon>Liliopsida</taxon>
        <taxon>Poales</taxon>
        <taxon>Poaceae</taxon>
        <taxon>BOP clade</taxon>
        <taxon>Oryzoideae</taxon>
        <taxon>Oryzeae</taxon>
        <taxon>Oryzinae</taxon>
        <taxon>Leersia</taxon>
    </lineage>
</organism>
<dbReference type="GO" id="GO:0012505">
    <property type="term" value="C:endomembrane system"/>
    <property type="evidence" value="ECO:0007669"/>
    <property type="project" value="UniProtKB-SubCell"/>
</dbReference>
<evidence type="ECO:0000256" key="8">
    <source>
        <dbReference type="ARBA" id="ARBA00023065"/>
    </source>
</evidence>
<dbReference type="InterPro" id="IPR004695">
    <property type="entry name" value="SLAC1/Mae1/Ssu1/TehA"/>
</dbReference>
<feature type="compositionally biased region" description="Low complexity" evidence="10">
    <location>
        <begin position="615"/>
        <end position="632"/>
    </location>
</feature>
<keyword evidence="5" id="KW-1003">Cell membrane</keyword>
<feature type="transmembrane region" description="Helical" evidence="11">
    <location>
        <begin position="300"/>
        <end position="324"/>
    </location>
</feature>
<sequence>METNGSKPSGGEVPSLLADVEVSNLAGFDTMAPSPRPQPSPRPLLHPNTPTRPRVPLDTLPPGFRSSAHPVSVSLPLSPSGFSAPIPVGGGGGGDAADVDLRRQAMANAAHHQQQRSPASSSSRDKVGNSVRFEPPSQPERMMFMSQPIPIGQPPSRAATRGAGGGRAMSRDKRYDSFKTWSGKLERQLTHLAGVAPEVPTDTERDIDGDAGGGAITSHRTSSLPKVDRFFAALEGPELDQLRSEEELVLPSDKTWPFLLRFPISSFGICLGVSSQAILWKTIATSSPTTFLHVTTKVNLVLWLISLALMLTISTIYLAKLVFFFEAVRREYYHPIRVNFFFAPFIACLFLAIGLPPSIASPSTTLPAWLWYVLMAPVLCLELKIYGQWMSGGQRRLSKVANPSNHLSVVGNFVGALLGASMGLNEGPIFFFAVGLAHYSVLFVTLYQRLPTNETLPKELHPVFFLFVAAPSVASMAWARISGEFGLGARVAYFIAMFLYASLAVRINFFRGFRFSLAWWAYTFPMTGAAIASIRYSTEVDNGFTKAVCVALSAVATLTVTGLFLTTMVHAFVLRNLFPNDIAIAITDGVSMNPIKELHEMRRRDGDDDDDDIEAAGAGKGEAAMARNDYKD</sequence>
<accession>A0A0D9WE09</accession>
<keyword evidence="7 11" id="KW-1133">Transmembrane helix</keyword>
<keyword evidence="9 11" id="KW-0472">Membrane</keyword>
<reference evidence="13" key="2">
    <citation type="submission" date="2013-12" db="EMBL/GenBank/DDBJ databases">
        <authorList>
            <person name="Yu Y."/>
            <person name="Lee S."/>
            <person name="de Baynast K."/>
            <person name="Wissotski M."/>
            <person name="Liu L."/>
            <person name="Talag J."/>
            <person name="Goicoechea J."/>
            <person name="Angelova A."/>
            <person name="Jetty R."/>
            <person name="Kudrna D."/>
            <person name="Golser W."/>
            <person name="Rivera L."/>
            <person name="Zhang J."/>
            <person name="Wing R."/>
        </authorList>
    </citation>
    <scope>NUCLEOTIDE SEQUENCE</scope>
</reference>
<dbReference type="Gramene" id="LPERR05G06310.1">
    <property type="protein sequence ID" value="LPERR05G06310.1"/>
    <property type="gene ID" value="LPERR05G06310"/>
</dbReference>
<feature type="transmembrane region" description="Helical" evidence="11">
    <location>
        <begin position="517"/>
        <end position="538"/>
    </location>
</feature>
<dbReference type="InterPro" id="IPR030183">
    <property type="entry name" value="SLAC/SLAH"/>
</dbReference>
<feature type="region of interest" description="Disordered" evidence="10">
    <location>
        <begin position="107"/>
        <end position="171"/>
    </location>
</feature>
<dbReference type="InterPro" id="IPR038665">
    <property type="entry name" value="Voltage-dep_anion_channel_sf"/>
</dbReference>
<feature type="transmembrane region" description="Helical" evidence="11">
    <location>
        <begin position="430"/>
        <end position="448"/>
    </location>
</feature>
<evidence type="ECO:0000256" key="9">
    <source>
        <dbReference type="ARBA" id="ARBA00023136"/>
    </source>
</evidence>
<evidence type="ECO:0000256" key="11">
    <source>
        <dbReference type="SAM" id="Phobius"/>
    </source>
</evidence>
<dbReference type="GO" id="GO:0005886">
    <property type="term" value="C:plasma membrane"/>
    <property type="evidence" value="ECO:0007669"/>
    <property type="project" value="UniProtKB-SubCell"/>
</dbReference>
<reference evidence="12" key="3">
    <citation type="submission" date="2015-04" db="UniProtKB">
        <authorList>
            <consortium name="EnsemblPlants"/>
        </authorList>
    </citation>
    <scope>IDENTIFICATION</scope>
</reference>
<keyword evidence="6 11" id="KW-0812">Transmembrane</keyword>
<evidence type="ECO:0000256" key="5">
    <source>
        <dbReference type="ARBA" id="ARBA00022475"/>
    </source>
</evidence>
<feature type="compositionally biased region" description="Low complexity" evidence="10">
    <location>
        <begin position="107"/>
        <end position="122"/>
    </location>
</feature>
<dbReference type="EnsemblPlants" id="LPERR05G06310.1">
    <property type="protein sequence ID" value="LPERR05G06310.1"/>
    <property type="gene ID" value="LPERR05G06310"/>
</dbReference>
<dbReference type="HOGENOM" id="CLU_017679_0_1_1"/>
<dbReference type="GO" id="GO:0006873">
    <property type="term" value="P:intracellular monoatomic ion homeostasis"/>
    <property type="evidence" value="ECO:0007669"/>
    <property type="project" value="InterPro"/>
</dbReference>
<evidence type="ECO:0000256" key="10">
    <source>
        <dbReference type="SAM" id="MobiDB-lite"/>
    </source>
</evidence>
<reference evidence="12 13" key="1">
    <citation type="submission" date="2012-08" db="EMBL/GenBank/DDBJ databases">
        <title>Oryza genome evolution.</title>
        <authorList>
            <person name="Wing R.A."/>
        </authorList>
    </citation>
    <scope>NUCLEOTIDE SEQUENCE</scope>
</reference>
<evidence type="ECO:0000256" key="3">
    <source>
        <dbReference type="ARBA" id="ARBA00007808"/>
    </source>
</evidence>
<feature type="transmembrane region" description="Helical" evidence="11">
    <location>
        <begin position="368"/>
        <end position="386"/>
    </location>
</feature>
<dbReference type="STRING" id="77586.A0A0D9WE09"/>
<dbReference type="Pfam" id="PF03595">
    <property type="entry name" value="SLAC1"/>
    <property type="match status" value="1"/>
</dbReference>
<evidence type="ECO:0000256" key="6">
    <source>
        <dbReference type="ARBA" id="ARBA00022692"/>
    </source>
</evidence>
<feature type="compositionally biased region" description="Pro residues" evidence="10">
    <location>
        <begin position="34"/>
        <end position="44"/>
    </location>
</feature>
<dbReference type="AlphaFoldDB" id="A0A0D9WE09"/>
<evidence type="ECO:0000256" key="1">
    <source>
        <dbReference type="ARBA" id="ARBA00004127"/>
    </source>
</evidence>
<feature type="transmembrane region" description="Helical" evidence="11">
    <location>
        <begin position="336"/>
        <end position="356"/>
    </location>
</feature>
<dbReference type="PANTHER" id="PTHR31269">
    <property type="entry name" value="S-TYPE ANION CHANNEL SLAH3"/>
    <property type="match status" value="1"/>
</dbReference>
<name>A0A0D9WE09_9ORYZ</name>
<evidence type="ECO:0000313" key="13">
    <source>
        <dbReference type="Proteomes" id="UP000032180"/>
    </source>
</evidence>
<evidence type="ECO:0000313" key="12">
    <source>
        <dbReference type="EnsemblPlants" id="LPERR05G06310.1"/>
    </source>
</evidence>
<evidence type="ECO:0000256" key="4">
    <source>
        <dbReference type="ARBA" id="ARBA00022448"/>
    </source>
</evidence>
<dbReference type="GO" id="GO:0008308">
    <property type="term" value="F:voltage-gated monoatomic anion channel activity"/>
    <property type="evidence" value="ECO:0007669"/>
    <property type="project" value="InterPro"/>
</dbReference>
<dbReference type="Gene3D" id="1.50.10.150">
    <property type="entry name" value="Voltage-dependent anion channel"/>
    <property type="match status" value="1"/>
</dbReference>
<comment type="similarity">
    <text evidence="3">Belongs to the SLAC1 S-type anion channel family.</text>
</comment>
<feature type="transmembrane region" description="Helical" evidence="11">
    <location>
        <begin position="460"/>
        <end position="481"/>
    </location>
</feature>
<feature type="transmembrane region" description="Helical" evidence="11">
    <location>
        <begin position="487"/>
        <end position="505"/>
    </location>
</feature>
<protein>
    <submittedName>
        <fullName evidence="12">Uncharacterized protein</fullName>
    </submittedName>
</protein>
<keyword evidence="8" id="KW-0406">Ion transport</keyword>
<dbReference type="CDD" id="cd09323">
    <property type="entry name" value="TDT_SLAC1_like"/>
    <property type="match status" value="1"/>
</dbReference>
<keyword evidence="4" id="KW-0813">Transport</keyword>
<evidence type="ECO:0000256" key="7">
    <source>
        <dbReference type="ARBA" id="ARBA00022989"/>
    </source>
</evidence>
<dbReference type="Proteomes" id="UP000032180">
    <property type="component" value="Chromosome 5"/>
</dbReference>
<keyword evidence="13" id="KW-1185">Reference proteome</keyword>
<comment type="subcellular location">
    <subcellularLocation>
        <location evidence="2">Cell membrane</location>
    </subcellularLocation>
    <subcellularLocation>
        <location evidence="1">Endomembrane system</location>
        <topology evidence="1">Multi-pass membrane protein</topology>
    </subcellularLocation>
</comment>
<feature type="region of interest" description="Disordered" evidence="10">
    <location>
        <begin position="1"/>
        <end position="72"/>
    </location>
</feature>
<feature type="transmembrane region" description="Helical" evidence="11">
    <location>
        <begin position="407"/>
        <end position="424"/>
    </location>
</feature>